<sequence length="295" mass="32985">MNLTINNLSKKFGKHVAVNELSCQFTNGVYGILGANGSGKTTLMRMLATVVSPTEGTIELNGANIFKLGDQYRDLIGYLPQHIGLYKNFTAEKFLLYIAALKGLEKKYALLKVEELLELVNLTHVRKKKVGSFSGGMKQRIGIAQALLNDPKILIVDEPTAGLDPKERIRFRNLLSTISGDRIVLLSTHIVSDIEFIAKEILILKSGKLLHKRDSQELLKEIEGKVWLVQASEREIPTYQTDFKVGNIIRTEKGVELRIINDEQPSANAIIAKANLEDLYLYFFEEDQDAAIAQV</sequence>
<dbReference type="CDD" id="cd03264">
    <property type="entry name" value="ABC_drug_resistance_like"/>
    <property type="match status" value="1"/>
</dbReference>
<name>A0A2X4VQ59_LEDLE</name>
<dbReference type="EMBL" id="LS483476">
    <property type="protein sequence ID" value="SQI54337.1"/>
    <property type="molecule type" value="Genomic_DNA"/>
</dbReference>
<keyword evidence="4" id="KW-0067">ATP-binding</keyword>
<proteinExistence type="inferred from homology"/>
<dbReference type="Gene3D" id="3.40.50.300">
    <property type="entry name" value="P-loop containing nucleotide triphosphate hydrolases"/>
    <property type="match status" value="1"/>
</dbReference>
<evidence type="ECO:0000259" key="5">
    <source>
        <dbReference type="PROSITE" id="PS50893"/>
    </source>
</evidence>
<dbReference type="SUPFAM" id="SSF52540">
    <property type="entry name" value="P-loop containing nucleoside triphosphate hydrolases"/>
    <property type="match status" value="1"/>
</dbReference>
<dbReference type="InterPro" id="IPR017871">
    <property type="entry name" value="ABC_transporter-like_CS"/>
</dbReference>
<dbReference type="PANTHER" id="PTHR43335">
    <property type="entry name" value="ABC TRANSPORTER, ATP-BINDING PROTEIN"/>
    <property type="match status" value="1"/>
</dbReference>
<evidence type="ECO:0000256" key="4">
    <source>
        <dbReference type="ARBA" id="ARBA00022840"/>
    </source>
</evidence>
<keyword evidence="7" id="KW-1185">Reference proteome</keyword>
<gene>
    <name evidence="6" type="primary">ybhF_3</name>
    <name evidence="6" type="ORF">NCTC4824_01323</name>
</gene>
<dbReference type="PANTHER" id="PTHR43335:SF2">
    <property type="entry name" value="ABC TRANSPORTER, ATP-BINDING PROTEIN"/>
    <property type="match status" value="1"/>
</dbReference>
<dbReference type="InterPro" id="IPR003593">
    <property type="entry name" value="AAA+_ATPase"/>
</dbReference>
<dbReference type="InterPro" id="IPR027417">
    <property type="entry name" value="P-loop_NTPase"/>
</dbReference>
<evidence type="ECO:0000256" key="1">
    <source>
        <dbReference type="ARBA" id="ARBA00005417"/>
    </source>
</evidence>
<evidence type="ECO:0000256" key="2">
    <source>
        <dbReference type="ARBA" id="ARBA00022448"/>
    </source>
</evidence>
<protein>
    <submittedName>
        <fullName evidence="6">ABC transporter</fullName>
    </submittedName>
</protein>
<dbReference type="PROSITE" id="PS50893">
    <property type="entry name" value="ABC_TRANSPORTER_2"/>
    <property type="match status" value="1"/>
</dbReference>
<dbReference type="InterPro" id="IPR003439">
    <property type="entry name" value="ABC_transporter-like_ATP-bd"/>
</dbReference>
<evidence type="ECO:0000313" key="7">
    <source>
        <dbReference type="Proteomes" id="UP000249134"/>
    </source>
</evidence>
<dbReference type="GO" id="GO:0005524">
    <property type="term" value="F:ATP binding"/>
    <property type="evidence" value="ECO:0007669"/>
    <property type="project" value="UniProtKB-KW"/>
</dbReference>
<feature type="domain" description="ABC transporter" evidence="5">
    <location>
        <begin position="3"/>
        <end position="231"/>
    </location>
</feature>
<keyword evidence="3" id="KW-0547">Nucleotide-binding</keyword>
<evidence type="ECO:0000313" key="6">
    <source>
        <dbReference type="EMBL" id="SQI54337.1"/>
    </source>
</evidence>
<dbReference type="PROSITE" id="PS00211">
    <property type="entry name" value="ABC_TRANSPORTER_1"/>
    <property type="match status" value="1"/>
</dbReference>
<keyword evidence="2" id="KW-0813">Transport</keyword>
<dbReference type="AlphaFoldDB" id="A0A2X4VQ59"/>
<dbReference type="KEGG" id="blen:NCTC4824_01323"/>
<reference evidence="6 7" key="1">
    <citation type="submission" date="2018-06" db="EMBL/GenBank/DDBJ databases">
        <authorList>
            <consortium name="Pathogen Informatics"/>
            <person name="Doyle S."/>
        </authorList>
    </citation>
    <scope>NUCLEOTIDE SEQUENCE [LARGE SCALE GENOMIC DNA]</scope>
    <source>
        <strain evidence="6 7">NCTC4824</strain>
    </source>
</reference>
<dbReference type="Pfam" id="PF00005">
    <property type="entry name" value="ABC_tran"/>
    <property type="match status" value="1"/>
</dbReference>
<dbReference type="RefSeq" id="WP_066136787.1">
    <property type="nucleotide sequence ID" value="NZ_CBCSGM010000001.1"/>
</dbReference>
<comment type="similarity">
    <text evidence="1">Belongs to the ABC transporter superfamily.</text>
</comment>
<dbReference type="Proteomes" id="UP000249134">
    <property type="component" value="Chromosome 1"/>
</dbReference>
<dbReference type="GO" id="GO:0016887">
    <property type="term" value="F:ATP hydrolysis activity"/>
    <property type="evidence" value="ECO:0007669"/>
    <property type="project" value="InterPro"/>
</dbReference>
<evidence type="ECO:0000256" key="3">
    <source>
        <dbReference type="ARBA" id="ARBA00022741"/>
    </source>
</evidence>
<accession>A0A2X4VQ59</accession>
<dbReference type="SMART" id="SM00382">
    <property type="entry name" value="AAA"/>
    <property type="match status" value="1"/>
</dbReference>
<organism evidence="6 7">
    <name type="scientific">Lederbergia lenta</name>
    <name type="common">Bacillus lentus</name>
    <dbReference type="NCBI Taxonomy" id="1467"/>
    <lineage>
        <taxon>Bacteria</taxon>
        <taxon>Bacillati</taxon>
        <taxon>Bacillota</taxon>
        <taxon>Bacilli</taxon>
        <taxon>Bacillales</taxon>
        <taxon>Bacillaceae</taxon>
        <taxon>Lederbergia</taxon>
    </lineage>
</organism>
<dbReference type="STRING" id="1348624.GCA_001591545_00416"/>